<dbReference type="GO" id="GO:0032264">
    <property type="term" value="P:IMP salvage"/>
    <property type="evidence" value="ECO:0007669"/>
    <property type="project" value="TreeGrafter"/>
</dbReference>
<dbReference type="InterPro" id="IPR050408">
    <property type="entry name" value="HGPRT"/>
</dbReference>
<dbReference type="PANTHER" id="PTHR43340:SF1">
    <property type="entry name" value="HYPOXANTHINE PHOSPHORIBOSYLTRANSFERASE"/>
    <property type="match status" value="1"/>
</dbReference>
<keyword evidence="7 14" id="KW-0328">Glycosyltransferase</keyword>
<keyword evidence="15" id="KW-1185">Reference proteome</keyword>
<evidence type="ECO:0000256" key="10">
    <source>
        <dbReference type="ARBA" id="ARBA00022726"/>
    </source>
</evidence>
<comment type="similarity">
    <text evidence="4">Belongs to the purine/pyrimidine phosphoribosyltransferase family.</text>
</comment>
<dbReference type="Proteomes" id="UP000289340">
    <property type="component" value="Chromosome 10"/>
</dbReference>
<evidence type="ECO:0000259" key="13">
    <source>
        <dbReference type="Pfam" id="PF00156"/>
    </source>
</evidence>
<dbReference type="Gene3D" id="3.40.50.2020">
    <property type="match status" value="1"/>
</dbReference>
<evidence type="ECO:0000313" key="15">
    <source>
        <dbReference type="Proteomes" id="UP000289340"/>
    </source>
</evidence>
<dbReference type="GO" id="GO:0006178">
    <property type="term" value="P:guanine salvage"/>
    <property type="evidence" value="ECO:0007669"/>
    <property type="project" value="TreeGrafter"/>
</dbReference>
<comment type="cofactor">
    <cofactor evidence="1">
        <name>Mg(2+)</name>
        <dbReference type="ChEBI" id="CHEBI:18420"/>
    </cofactor>
</comment>
<dbReference type="GO" id="GO:0000287">
    <property type="term" value="F:magnesium ion binding"/>
    <property type="evidence" value="ECO:0007669"/>
    <property type="project" value="TreeGrafter"/>
</dbReference>
<comment type="pathway">
    <text evidence="3">Purine metabolism; IMP biosynthesis via salvage pathway; IMP from hypoxanthine: step 1/1.</text>
</comment>
<reference evidence="14 15" key="1">
    <citation type="submission" date="2018-09" db="EMBL/GenBank/DDBJ databases">
        <title>A high-quality reference genome of wild soybean provides a powerful tool to mine soybean genomes.</title>
        <authorList>
            <person name="Xie M."/>
            <person name="Chung C.Y.L."/>
            <person name="Li M.-W."/>
            <person name="Wong F.-L."/>
            <person name="Chan T.-F."/>
            <person name="Lam H.-M."/>
        </authorList>
    </citation>
    <scope>NUCLEOTIDE SEQUENCE [LARGE SCALE GENOMIC DNA]</scope>
    <source>
        <strain evidence="15">cv. W05</strain>
        <tissue evidence="14">Hypocotyl of etiolated seedlings</tissue>
    </source>
</reference>
<proteinExistence type="inferred from homology"/>
<evidence type="ECO:0000256" key="2">
    <source>
        <dbReference type="ARBA" id="ARBA00004496"/>
    </source>
</evidence>
<dbReference type="GO" id="GO:0006166">
    <property type="term" value="P:purine ribonucleoside salvage"/>
    <property type="evidence" value="ECO:0007669"/>
    <property type="project" value="UniProtKB-KW"/>
</dbReference>
<keyword evidence="10" id="KW-0660">Purine salvage</keyword>
<dbReference type="Pfam" id="PF00156">
    <property type="entry name" value="Pribosyltran"/>
    <property type="match status" value="1"/>
</dbReference>
<dbReference type="AlphaFoldDB" id="A0A445IQY7"/>
<dbReference type="Gramene" id="XM_028329655.1">
    <property type="protein sequence ID" value="XP_028185456.1"/>
    <property type="gene ID" value="LOC114372202"/>
</dbReference>
<evidence type="ECO:0000313" key="14">
    <source>
        <dbReference type="EMBL" id="RZB88506.1"/>
    </source>
</evidence>
<evidence type="ECO:0000256" key="12">
    <source>
        <dbReference type="ARBA" id="ARBA00022842"/>
    </source>
</evidence>
<feature type="domain" description="Phosphoribosyltransferase" evidence="13">
    <location>
        <begin position="140"/>
        <end position="292"/>
    </location>
</feature>
<name>A0A445IQY7_GLYSO</name>
<organism evidence="14 15">
    <name type="scientific">Glycine soja</name>
    <name type="common">Wild soybean</name>
    <dbReference type="NCBI Taxonomy" id="3848"/>
    <lineage>
        <taxon>Eukaryota</taxon>
        <taxon>Viridiplantae</taxon>
        <taxon>Streptophyta</taxon>
        <taxon>Embryophyta</taxon>
        <taxon>Tracheophyta</taxon>
        <taxon>Spermatophyta</taxon>
        <taxon>Magnoliopsida</taxon>
        <taxon>eudicotyledons</taxon>
        <taxon>Gunneridae</taxon>
        <taxon>Pentapetalae</taxon>
        <taxon>rosids</taxon>
        <taxon>fabids</taxon>
        <taxon>Fabales</taxon>
        <taxon>Fabaceae</taxon>
        <taxon>Papilionoideae</taxon>
        <taxon>50 kb inversion clade</taxon>
        <taxon>NPAAA clade</taxon>
        <taxon>indigoferoid/millettioid clade</taxon>
        <taxon>Phaseoleae</taxon>
        <taxon>Glycine</taxon>
        <taxon>Glycine subgen. Soja</taxon>
    </lineage>
</organism>
<accession>A0A445IQY7</accession>
<comment type="subcellular location">
    <subcellularLocation>
        <location evidence="2">Cytoplasm</location>
    </subcellularLocation>
</comment>
<dbReference type="GO" id="GO:0005829">
    <property type="term" value="C:cytosol"/>
    <property type="evidence" value="ECO:0007669"/>
    <property type="project" value="TreeGrafter"/>
</dbReference>
<dbReference type="InterPro" id="IPR005904">
    <property type="entry name" value="Hxn_phspho_trans"/>
</dbReference>
<evidence type="ECO:0000256" key="4">
    <source>
        <dbReference type="ARBA" id="ARBA00008391"/>
    </source>
</evidence>
<evidence type="ECO:0000256" key="11">
    <source>
        <dbReference type="ARBA" id="ARBA00022741"/>
    </source>
</evidence>
<dbReference type="FunFam" id="3.40.50.2020:FF:000057">
    <property type="entry name" value="Hypoxanthine phosphoribosyltransferase"/>
    <property type="match status" value="1"/>
</dbReference>
<dbReference type="PANTHER" id="PTHR43340">
    <property type="entry name" value="HYPOXANTHINE-GUANINE PHOSPHORIBOSYLTRANSFERASE"/>
    <property type="match status" value="1"/>
</dbReference>
<keyword evidence="8 14" id="KW-0808">Transferase</keyword>
<dbReference type="CDD" id="cd06223">
    <property type="entry name" value="PRTases_typeI"/>
    <property type="match status" value="1"/>
</dbReference>
<keyword evidence="6" id="KW-0963">Cytoplasm</keyword>
<evidence type="ECO:0000256" key="5">
    <source>
        <dbReference type="ARBA" id="ARBA00011895"/>
    </source>
</evidence>
<keyword evidence="9" id="KW-0479">Metal-binding</keyword>
<protein>
    <recommendedName>
        <fullName evidence="5">hypoxanthine phosphoribosyltransferase</fullName>
        <ecNumber evidence="5">2.4.2.8</ecNumber>
    </recommendedName>
</protein>
<dbReference type="InterPro" id="IPR000836">
    <property type="entry name" value="PRTase_dom"/>
</dbReference>
<dbReference type="InterPro" id="IPR029057">
    <property type="entry name" value="PRTase-like"/>
</dbReference>
<dbReference type="GO" id="GO:0046100">
    <property type="term" value="P:hypoxanthine metabolic process"/>
    <property type="evidence" value="ECO:0007669"/>
    <property type="project" value="TreeGrafter"/>
</dbReference>
<dbReference type="EC" id="2.4.2.8" evidence="5"/>
<keyword evidence="12" id="KW-0460">Magnesium</keyword>
<dbReference type="SUPFAM" id="SSF53271">
    <property type="entry name" value="PRTase-like"/>
    <property type="match status" value="1"/>
</dbReference>
<evidence type="ECO:0000256" key="7">
    <source>
        <dbReference type="ARBA" id="ARBA00022676"/>
    </source>
</evidence>
<evidence type="ECO:0000256" key="8">
    <source>
        <dbReference type="ARBA" id="ARBA00022679"/>
    </source>
</evidence>
<comment type="caution">
    <text evidence="14">The sequence shown here is derived from an EMBL/GenBank/DDBJ whole genome shotgun (WGS) entry which is preliminary data.</text>
</comment>
<keyword evidence="11" id="KW-0547">Nucleotide-binding</keyword>
<evidence type="ECO:0000256" key="3">
    <source>
        <dbReference type="ARBA" id="ARBA00004669"/>
    </source>
</evidence>
<dbReference type="GO" id="GO:0004422">
    <property type="term" value="F:hypoxanthine phosphoribosyltransferase activity"/>
    <property type="evidence" value="ECO:0007669"/>
    <property type="project" value="InterPro"/>
</dbReference>
<dbReference type="GO" id="GO:0032263">
    <property type="term" value="P:GMP salvage"/>
    <property type="evidence" value="ECO:0007669"/>
    <property type="project" value="TreeGrafter"/>
</dbReference>
<dbReference type="GO" id="GO:0000166">
    <property type="term" value="F:nucleotide binding"/>
    <property type="evidence" value="ECO:0007669"/>
    <property type="project" value="UniProtKB-KW"/>
</dbReference>
<dbReference type="EMBL" id="QZWG01000010">
    <property type="protein sequence ID" value="RZB88506.1"/>
    <property type="molecule type" value="Genomic_DNA"/>
</dbReference>
<dbReference type="NCBIfam" id="TIGR01203">
    <property type="entry name" value="HGPRTase"/>
    <property type="match status" value="1"/>
</dbReference>
<gene>
    <name evidence="14" type="ORF">D0Y65_027786</name>
</gene>
<sequence length="311" mass="34478">MFTPLSSLHTSAHSSLSVSPQRFRELLSPVPALTHLSAGTLFSQRFRELRSRPTVSFPCDFDPHSRCATLLPKTSALVQLPAVISGDCIGKEEEKEVSPSALFRKRCRSQARWLQRNASHKPFLLAMHSHIERILWSEDQISRRVSELAAEISADFGGQSPAPVVVGVATGAFLFLADLVRKIDLSIAVDFVRVESYGFGTVSNGAPTISFDLKVDVNARHVIVVEDIVDTGHTLSKVIGHLKSKGVSSVSVCTFLDKPARRKVHFQLLGEGKYYRGFECPDYFVVGYGLDFAELYRNLPYIGVLKPELYK</sequence>
<evidence type="ECO:0000256" key="6">
    <source>
        <dbReference type="ARBA" id="ARBA00022490"/>
    </source>
</evidence>
<evidence type="ECO:0000256" key="9">
    <source>
        <dbReference type="ARBA" id="ARBA00022723"/>
    </source>
</evidence>
<evidence type="ECO:0000256" key="1">
    <source>
        <dbReference type="ARBA" id="ARBA00001946"/>
    </source>
</evidence>